<dbReference type="Proteomes" id="UP000000245">
    <property type="component" value="Chromosome"/>
</dbReference>
<dbReference type="RefSeq" id="WP_011942517.1">
    <property type="nucleotide sequence ID" value="NC_009484.1"/>
</dbReference>
<gene>
    <name evidence="2" type="ordered locus">Acry_1824</name>
</gene>
<evidence type="ECO:0000313" key="3">
    <source>
        <dbReference type="Proteomes" id="UP000000245"/>
    </source>
</evidence>
<dbReference type="STRING" id="349163.Acry_1824"/>
<dbReference type="GO" id="GO:0030151">
    <property type="term" value="F:molybdenum ion binding"/>
    <property type="evidence" value="ECO:0007669"/>
    <property type="project" value="InterPro"/>
</dbReference>
<dbReference type="KEGG" id="acr:Acry_1824"/>
<dbReference type="PROSITE" id="PS51340">
    <property type="entry name" value="MOSC"/>
    <property type="match status" value="1"/>
</dbReference>
<sequence length="253" mass="27107">MTMLVDSLFRYPVKGLTAEPLKAADLEAGRAIAWDRAFALAQGDCGFDPAAPAWRPKAEFLCLARDPEAVRLDCRFDDAAGLLTLIAPDGAAIDASPLTEAGRSQLGTFIAAALPGSMRGTPRFRHVSGHSFSDHRNQVISLIGLASLRALEAAAGAPRHPLRFRANLYFDGAEPWAELGWVGRTLAIGDARLRVTARIDRCAATTVNPETRARDANPVKDLMTHFGHIDCGIYAEVLAPGRIAPGDTIILLS</sequence>
<dbReference type="Pfam" id="PF03476">
    <property type="entry name" value="MOSC_N"/>
    <property type="match status" value="1"/>
</dbReference>
<keyword evidence="3" id="KW-1185">Reference proteome</keyword>
<dbReference type="AlphaFoldDB" id="A5FZJ4"/>
<reference evidence="2 3" key="1">
    <citation type="submission" date="2007-05" db="EMBL/GenBank/DDBJ databases">
        <title>Complete sequence of chromosome of Acidiphilium cryptum JF-5.</title>
        <authorList>
            <consortium name="US DOE Joint Genome Institute"/>
            <person name="Copeland A."/>
            <person name="Lucas S."/>
            <person name="Lapidus A."/>
            <person name="Barry K."/>
            <person name="Detter J.C."/>
            <person name="Glavina del Rio T."/>
            <person name="Hammon N."/>
            <person name="Israni S."/>
            <person name="Dalin E."/>
            <person name="Tice H."/>
            <person name="Pitluck S."/>
            <person name="Sims D."/>
            <person name="Brettin T."/>
            <person name="Bruce D."/>
            <person name="Han C."/>
            <person name="Schmutz J."/>
            <person name="Larimer F."/>
            <person name="Land M."/>
            <person name="Hauser L."/>
            <person name="Kyrpides N."/>
            <person name="Kim E."/>
            <person name="Magnuson T."/>
            <person name="Richardson P."/>
        </authorList>
    </citation>
    <scope>NUCLEOTIDE SEQUENCE [LARGE SCALE GENOMIC DNA]</scope>
    <source>
        <strain evidence="2 3">JF-5</strain>
    </source>
</reference>
<dbReference type="InterPro" id="IPR005302">
    <property type="entry name" value="MoCF_Sase_C"/>
</dbReference>
<dbReference type="GO" id="GO:0030170">
    <property type="term" value="F:pyridoxal phosphate binding"/>
    <property type="evidence" value="ECO:0007669"/>
    <property type="project" value="InterPro"/>
</dbReference>
<name>A5FZJ4_ACICJ</name>
<evidence type="ECO:0000259" key="1">
    <source>
        <dbReference type="PROSITE" id="PS51340"/>
    </source>
</evidence>
<dbReference type="HOGENOM" id="CLU_028286_5_0_5"/>
<accession>A5FZJ4</accession>
<dbReference type="InterPro" id="IPR011037">
    <property type="entry name" value="Pyrv_Knase-like_insert_dom_sf"/>
</dbReference>
<protein>
    <submittedName>
        <fullName evidence="2">MOSC domain containing protein</fullName>
    </submittedName>
</protein>
<dbReference type="InterPro" id="IPR005303">
    <property type="entry name" value="MOCOS_middle"/>
</dbReference>
<dbReference type="EMBL" id="CP000697">
    <property type="protein sequence ID" value="ABQ31026.1"/>
    <property type="molecule type" value="Genomic_DNA"/>
</dbReference>
<proteinExistence type="predicted"/>
<dbReference type="SUPFAM" id="SSF50800">
    <property type="entry name" value="PK beta-barrel domain-like"/>
    <property type="match status" value="1"/>
</dbReference>
<organism evidence="2 3">
    <name type="scientific">Acidiphilium cryptum (strain JF-5)</name>
    <dbReference type="NCBI Taxonomy" id="349163"/>
    <lineage>
        <taxon>Bacteria</taxon>
        <taxon>Pseudomonadati</taxon>
        <taxon>Pseudomonadota</taxon>
        <taxon>Alphaproteobacteria</taxon>
        <taxon>Acetobacterales</taxon>
        <taxon>Acidocellaceae</taxon>
        <taxon>Acidiphilium</taxon>
    </lineage>
</organism>
<dbReference type="Gene3D" id="2.40.33.20">
    <property type="entry name" value="PK beta-barrel domain-like"/>
    <property type="match status" value="1"/>
</dbReference>
<dbReference type="eggNOG" id="COG3217">
    <property type="taxonomic scope" value="Bacteria"/>
</dbReference>
<feature type="domain" description="MOSC" evidence="1">
    <location>
        <begin position="112"/>
        <end position="252"/>
    </location>
</feature>
<evidence type="ECO:0000313" key="2">
    <source>
        <dbReference type="EMBL" id="ABQ31026.1"/>
    </source>
</evidence>
<dbReference type="GO" id="GO:0003824">
    <property type="term" value="F:catalytic activity"/>
    <property type="evidence" value="ECO:0007669"/>
    <property type="project" value="InterPro"/>
</dbReference>
<dbReference type="Pfam" id="PF03473">
    <property type="entry name" value="MOSC"/>
    <property type="match status" value="1"/>
</dbReference>